<accession>A0A2P6RG47</accession>
<proteinExistence type="predicted"/>
<evidence type="ECO:0000256" key="1">
    <source>
        <dbReference type="SAM" id="MobiDB-lite"/>
    </source>
</evidence>
<organism evidence="2 4">
    <name type="scientific">Rosa chinensis</name>
    <name type="common">China rose</name>
    <dbReference type="NCBI Taxonomy" id="74649"/>
    <lineage>
        <taxon>Eukaryota</taxon>
        <taxon>Viridiplantae</taxon>
        <taxon>Streptophyta</taxon>
        <taxon>Embryophyta</taxon>
        <taxon>Tracheophyta</taxon>
        <taxon>Spermatophyta</taxon>
        <taxon>Magnoliopsida</taxon>
        <taxon>eudicotyledons</taxon>
        <taxon>Gunneridae</taxon>
        <taxon>Pentapetalae</taxon>
        <taxon>rosids</taxon>
        <taxon>fabids</taxon>
        <taxon>Rosales</taxon>
        <taxon>Rosaceae</taxon>
        <taxon>Rosoideae</taxon>
        <taxon>Rosoideae incertae sedis</taxon>
        <taxon>Rosa</taxon>
    </lineage>
</organism>
<dbReference type="Gramene" id="PRQ47366">
    <property type="protein sequence ID" value="PRQ47366"/>
    <property type="gene ID" value="RchiOBHm_Chr2g0098901"/>
</dbReference>
<evidence type="ECO:0000313" key="4">
    <source>
        <dbReference type="Proteomes" id="UP000238479"/>
    </source>
</evidence>
<evidence type="ECO:0000313" key="3">
    <source>
        <dbReference type="EMBL" id="PRQ47366.1"/>
    </source>
</evidence>
<keyword evidence="4" id="KW-1185">Reference proteome</keyword>
<dbReference type="EMBL" id="PDCK01000040">
    <property type="protein sequence ID" value="PRQ47366.1"/>
    <property type="molecule type" value="Genomic_DNA"/>
</dbReference>
<dbReference type="Gramene" id="PRQ45395">
    <property type="protein sequence ID" value="PRQ45395"/>
    <property type="gene ID" value="RchiOBHm_Chr3g0490901"/>
</dbReference>
<gene>
    <name evidence="3" type="ORF">RchiOBHm_Chr2g0098901</name>
    <name evidence="2" type="ORF">RchiOBHm_Chr3g0490901</name>
</gene>
<protein>
    <submittedName>
        <fullName evidence="2">Uncharacterized protein</fullName>
    </submittedName>
</protein>
<evidence type="ECO:0000313" key="2">
    <source>
        <dbReference type="EMBL" id="PRQ45395.1"/>
    </source>
</evidence>
<feature type="region of interest" description="Disordered" evidence="1">
    <location>
        <begin position="1"/>
        <end position="55"/>
    </location>
</feature>
<dbReference type="Proteomes" id="UP000238479">
    <property type="component" value="Chromosome 2"/>
</dbReference>
<dbReference type="AlphaFoldDB" id="A0A2P6RG47"/>
<reference evidence="2 4" key="1">
    <citation type="journal article" date="2018" name="Nat. Genet.">
        <title>The Rosa genome provides new insights in the design of modern roses.</title>
        <authorList>
            <person name="Bendahmane M."/>
        </authorList>
    </citation>
    <scope>NUCLEOTIDE SEQUENCE [LARGE SCALE GENOMIC DNA]</scope>
    <source>
        <strain evidence="4">cv. Old Blush</strain>
    </source>
</reference>
<comment type="caution">
    <text evidence="2">The sequence shown here is derived from an EMBL/GenBank/DDBJ whole genome shotgun (WGS) entry which is preliminary data.</text>
</comment>
<name>A0A2P6RG47_ROSCH</name>
<dbReference type="EMBL" id="PDCK01000041">
    <property type="protein sequence ID" value="PRQ45395.1"/>
    <property type="molecule type" value="Genomic_DNA"/>
</dbReference>
<feature type="compositionally biased region" description="Low complexity" evidence="1">
    <location>
        <begin position="18"/>
        <end position="45"/>
    </location>
</feature>
<dbReference type="Proteomes" id="UP000238479">
    <property type="component" value="Chromosome 3"/>
</dbReference>
<sequence length="72" mass="7913">MPPATEEPNKTASSTRFMSSRPRTSSISSRTRPMMTRSRPSYGLTPPQPTPLPPSCLESRLVASVLLGFQSY</sequence>